<evidence type="ECO:0000313" key="2">
    <source>
        <dbReference type="Proteomes" id="UP000462152"/>
    </source>
</evidence>
<sequence>MLRFELIDGSTVDVAVTRLFNAGYAGRDQASVRAHIDELAELGVPGPSQVPALYPVSPYLAQQADSVAVQNEKSSGEAEWAIVFTDDGVLLTAACDQTDRDLETYGVAWSKNASPDVLAKKAWRLDDVEDHVDDIRIEAWVTDSRGSESRIQDGTLGDLLPPAHWIRELKDQGYARPGTVLISGTIPMAPDVDQFAPGWRVRLTDPTNDETIELSYTVEKMPEPIG</sequence>
<keyword evidence="2" id="KW-1185">Reference proteome</keyword>
<accession>A0A7M4BQ78</accession>
<protein>
    <submittedName>
        <fullName evidence="1">DUF2848 domain-containing protein</fullName>
    </submittedName>
</protein>
<evidence type="ECO:0000313" key="1">
    <source>
        <dbReference type="EMBL" id="MUN56080.1"/>
    </source>
</evidence>
<dbReference type="GO" id="GO:0003824">
    <property type="term" value="F:catalytic activity"/>
    <property type="evidence" value="ECO:0007669"/>
    <property type="project" value="InterPro"/>
</dbReference>
<dbReference type="SUPFAM" id="SSF56529">
    <property type="entry name" value="FAH"/>
    <property type="match status" value="1"/>
</dbReference>
<name>A0A7M4BQ78_9MICC</name>
<dbReference type="Pfam" id="PF11010">
    <property type="entry name" value="DUF2848"/>
    <property type="match status" value="1"/>
</dbReference>
<proteinExistence type="predicted"/>
<comment type="caution">
    <text evidence="1">The sequence shown here is derived from an EMBL/GenBank/DDBJ whole genome shotgun (WGS) entry which is preliminary data.</text>
</comment>
<reference evidence="1 2" key="1">
    <citation type="submission" date="2019-12" db="EMBL/GenBank/DDBJ databases">
        <authorList>
            <person name="Li J."/>
            <person name="Shi Y."/>
            <person name="Xu G."/>
            <person name="Xiao D."/>
            <person name="Ran X."/>
        </authorList>
    </citation>
    <scope>NUCLEOTIDE SEQUENCE [LARGE SCALE GENOMIC DNA]</scope>
    <source>
        <strain evidence="1 2">JCM 15915</strain>
    </source>
</reference>
<dbReference type="Proteomes" id="UP000462152">
    <property type="component" value="Unassembled WGS sequence"/>
</dbReference>
<dbReference type="OrthoDB" id="9792678at2"/>
<gene>
    <name evidence="1" type="ORF">GMA10_12825</name>
</gene>
<dbReference type="InterPro" id="IPR036663">
    <property type="entry name" value="Fumarylacetoacetase_C_sf"/>
</dbReference>
<dbReference type="InterPro" id="IPR021269">
    <property type="entry name" value="DUF2848"/>
</dbReference>
<organism evidence="1 2">
    <name type="scientific">Rothia koreensis</name>
    <dbReference type="NCBI Taxonomy" id="592378"/>
    <lineage>
        <taxon>Bacteria</taxon>
        <taxon>Bacillati</taxon>
        <taxon>Actinomycetota</taxon>
        <taxon>Actinomycetes</taxon>
        <taxon>Micrococcales</taxon>
        <taxon>Micrococcaceae</taxon>
        <taxon>Rothia</taxon>
    </lineage>
</organism>
<dbReference type="AlphaFoldDB" id="A0A7M4BQ78"/>
<dbReference type="EMBL" id="WOGT01000014">
    <property type="protein sequence ID" value="MUN56080.1"/>
    <property type="molecule type" value="Genomic_DNA"/>
</dbReference>